<dbReference type="AlphaFoldDB" id="A0A402B8P5"/>
<protein>
    <submittedName>
        <fullName evidence="1">Uncharacterized protein</fullName>
    </submittedName>
</protein>
<comment type="caution">
    <text evidence="1">The sequence shown here is derived from an EMBL/GenBank/DDBJ whole genome shotgun (WGS) entry which is preliminary data.</text>
</comment>
<keyword evidence="2" id="KW-1185">Reference proteome</keyword>
<dbReference type="Proteomes" id="UP000287171">
    <property type="component" value="Unassembled WGS sequence"/>
</dbReference>
<dbReference type="RefSeq" id="WP_126627979.1">
    <property type="nucleotide sequence ID" value="NZ_BIFT01000001.1"/>
</dbReference>
<sequence>MTGPEYLEHIAQLLLQYGIIQKVTAEMKRHAGEELHRHATGSYLQRWEVSSACLLETLRHFLPEAPQRLVWFDAEMDDSAYEDLVRRFAAATSGEWSPEQVEYSVNADKNVGDFHCTLDVDVRGAAIHGEWTTPSLKWVANDFLDLIEHIAQTHLSGGFVAIPMHDQTMLFAYLPHSCVRDLAALLDLLEHQYPDFVTFAHTF</sequence>
<evidence type="ECO:0000313" key="2">
    <source>
        <dbReference type="Proteomes" id="UP000287171"/>
    </source>
</evidence>
<accession>A0A402B8P5</accession>
<organism evidence="1 2">
    <name type="scientific">Dictyobacter alpinus</name>
    <dbReference type="NCBI Taxonomy" id="2014873"/>
    <lineage>
        <taxon>Bacteria</taxon>
        <taxon>Bacillati</taxon>
        <taxon>Chloroflexota</taxon>
        <taxon>Ktedonobacteria</taxon>
        <taxon>Ktedonobacterales</taxon>
        <taxon>Dictyobacteraceae</taxon>
        <taxon>Dictyobacter</taxon>
    </lineage>
</organism>
<gene>
    <name evidence="1" type="ORF">KDA_31540</name>
</gene>
<dbReference type="EMBL" id="BIFT01000001">
    <property type="protein sequence ID" value="GCE27670.1"/>
    <property type="molecule type" value="Genomic_DNA"/>
</dbReference>
<evidence type="ECO:0000313" key="1">
    <source>
        <dbReference type="EMBL" id="GCE27670.1"/>
    </source>
</evidence>
<reference evidence="2" key="1">
    <citation type="submission" date="2018-12" db="EMBL/GenBank/DDBJ databases">
        <title>Tengunoibacter tsumagoiensis gen. nov., sp. nov., Dictyobacter kobayashii sp. nov., D. alpinus sp. nov., and D. joshuensis sp. nov. and description of Dictyobacteraceae fam. nov. within the order Ktedonobacterales isolated from Tengu-no-mugimeshi.</title>
        <authorList>
            <person name="Wang C.M."/>
            <person name="Zheng Y."/>
            <person name="Sakai Y."/>
            <person name="Toyoda A."/>
            <person name="Minakuchi Y."/>
            <person name="Abe K."/>
            <person name="Yokota A."/>
            <person name="Yabe S."/>
        </authorList>
    </citation>
    <scope>NUCLEOTIDE SEQUENCE [LARGE SCALE GENOMIC DNA]</scope>
    <source>
        <strain evidence="2">Uno16</strain>
    </source>
</reference>
<name>A0A402B8P5_9CHLR</name>
<proteinExistence type="predicted"/>